<dbReference type="EMBL" id="CAJVPT010004210">
    <property type="protein sequence ID" value="CAG8505412.1"/>
    <property type="molecule type" value="Genomic_DNA"/>
</dbReference>
<sequence length="364" mass="42319">MSSVYFSKDTIMPTFKYGVTLTEPSNSICKISSDLYHKHDKKLDYNDLTKKGRNYCPQYGEGFRSPNLGCGKLSKSRTNNSQTLYERLEVMEKQVRKLKEEVSSTKEKIKYYALNKLILGIAMHYPTTSKEIIQLKRLYCLIRNNQNDPNFVEKWFDNLMNWLMLLEPGCEREPVKDSFDCQLWKNIDSLLESYDQSFLPSTILTSSPLVSVNPFEFFLDDLCVFTNSSLFETRVQDIPLDFNSIDYNAGTPSTQMFQEALDDNIQQLTVENLSFHFKGVEPEQKKTNSESKNTDKVNNSDNTSKGSKRKRKQQDSISKRRKSDSKPKIRIIYPPRKYTNVIFDQKEEIVETEETNWASKCNIS</sequence>
<evidence type="ECO:0000313" key="2">
    <source>
        <dbReference type="Proteomes" id="UP000789525"/>
    </source>
</evidence>
<gene>
    <name evidence="1" type="ORF">ACOLOM_LOCUS2981</name>
</gene>
<keyword evidence="2" id="KW-1185">Reference proteome</keyword>
<protein>
    <submittedName>
        <fullName evidence="1">17513_t:CDS:1</fullName>
    </submittedName>
</protein>
<organism evidence="1 2">
    <name type="scientific">Acaulospora colombiana</name>
    <dbReference type="NCBI Taxonomy" id="27376"/>
    <lineage>
        <taxon>Eukaryota</taxon>
        <taxon>Fungi</taxon>
        <taxon>Fungi incertae sedis</taxon>
        <taxon>Mucoromycota</taxon>
        <taxon>Glomeromycotina</taxon>
        <taxon>Glomeromycetes</taxon>
        <taxon>Diversisporales</taxon>
        <taxon>Acaulosporaceae</taxon>
        <taxon>Acaulospora</taxon>
    </lineage>
</organism>
<comment type="caution">
    <text evidence="1">The sequence shown here is derived from an EMBL/GenBank/DDBJ whole genome shotgun (WGS) entry which is preliminary data.</text>
</comment>
<name>A0ACA9L2J9_9GLOM</name>
<evidence type="ECO:0000313" key="1">
    <source>
        <dbReference type="EMBL" id="CAG8505412.1"/>
    </source>
</evidence>
<reference evidence="1" key="1">
    <citation type="submission" date="2021-06" db="EMBL/GenBank/DDBJ databases">
        <authorList>
            <person name="Kallberg Y."/>
            <person name="Tangrot J."/>
            <person name="Rosling A."/>
        </authorList>
    </citation>
    <scope>NUCLEOTIDE SEQUENCE</scope>
    <source>
        <strain evidence="1">CL356</strain>
    </source>
</reference>
<dbReference type="Proteomes" id="UP000789525">
    <property type="component" value="Unassembled WGS sequence"/>
</dbReference>
<accession>A0ACA9L2J9</accession>
<proteinExistence type="predicted"/>